<name>A0A086KWU5_TOXGO</name>
<comment type="caution">
    <text evidence="4">The sequence shown here is derived from an EMBL/GenBank/DDBJ whole genome shotgun (WGS) entry which is preliminary data.</text>
</comment>
<accession>A0A086KWU5</accession>
<feature type="transmembrane region" description="Helical" evidence="2">
    <location>
        <begin position="21"/>
        <end position="42"/>
    </location>
</feature>
<dbReference type="InterPro" id="IPR036755">
    <property type="entry name" value="SRS_dom_sf"/>
</dbReference>
<dbReference type="InterPro" id="IPR007226">
    <property type="entry name" value="SRS_dom"/>
</dbReference>
<protein>
    <submittedName>
        <fullName evidence="4">SAG-related sequence SRS29A</fullName>
    </submittedName>
</protein>
<sequence>MVRTSLIEHRTGRRVVAAPDRGSLQVCIVFNIALSATIAAMMTSPLSVASMTSPLLTWDGNKVTCHPEKGDVDDWIGLVPQQNEVTFACEGKGVTPVPKNLVNSKSREVCAQGMSANACEKDPRPLSEILKGAQNDWLNGEDLSRGITFRVPKNNFPGLPRIFRIGCRTRSNICMISLHIYAKSAYTSGQVTECAYESNVSLPPVRITPATNHATIVCGPYGGISPLDYKKEFCTGEPHTSCGRQKYVDVLPRYTDAWWNGDPSTAEGATLTVPNGHFPKETQTLKFMCLERLDTQPRRCVVTVEIAAGVSGSKPSGGESIPPQAPGTEGSRKEAPNTNNSGGTPTGGGSDDDTTAPGTGSSGTDSRGDLGDGRDQDAKGGMSRGNSESGSNGGATQPSRLLGLPSAVIGTLAAAMFGAV</sequence>
<dbReference type="SMR" id="A0A086KWU5"/>
<dbReference type="OrthoDB" id="10329628at2759"/>
<evidence type="ECO:0000259" key="3">
    <source>
        <dbReference type="Pfam" id="PF04092"/>
    </source>
</evidence>
<gene>
    <name evidence="4" type="ORF">TGDOM2_233450</name>
</gene>
<evidence type="ECO:0000256" key="2">
    <source>
        <dbReference type="SAM" id="Phobius"/>
    </source>
</evidence>
<dbReference type="InterPro" id="IPR028352">
    <property type="entry name" value="Surface_antig_SAG1"/>
</dbReference>
<dbReference type="Proteomes" id="UP000028837">
    <property type="component" value="Unassembled WGS sequence"/>
</dbReference>
<evidence type="ECO:0000256" key="1">
    <source>
        <dbReference type="SAM" id="MobiDB-lite"/>
    </source>
</evidence>
<dbReference type="Pfam" id="PF04092">
    <property type="entry name" value="SAG"/>
    <property type="match status" value="2"/>
</dbReference>
<keyword evidence="2" id="KW-0472">Membrane</keyword>
<organism evidence="4 5">
    <name type="scientific">Toxoplasma gondii GAB2-2007-GAL-DOM2</name>
    <dbReference type="NCBI Taxonomy" id="1130820"/>
    <lineage>
        <taxon>Eukaryota</taxon>
        <taxon>Sar</taxon>
        <taxon>Alveolata</taxon>
        <taxon>Apicomplexa</taxon>
        <taxon>Conoidasida</taxon>
        <taxon>Coccidia</taxon>
        <taxon>Eucoccidiorida</taxon>
        <taxon>Eimeriorina</taxon>
        <taxon>Sarcocystidae</taxon>
        <taxon>Toxoplasma</taxon>
    </lineage>
</organism>
<feature type="compositionally biased region" description="Low complexity" evidence="1">
    <location>
        <begin position="380"/>
        <end position="390"/>
    </location>
</feature>
<feature type="domain" description="SRS" evidence="3">
    <location>
        <begin position="62"/>
        <end position="170"/>
    </location>
</feature>
<feature type="compositionally biased region" description="Low complexity" evidence="1">
    <location>
        <begin position="355"/>
        <end position="365"/>
    </location>
</feature>
<dbReference type="EMBL" id="AHZU02000070">
    <property type="protein sequence ID" value="KFG48863.1"/>
    <property type="molecule type" value="Genomic_DNA"/>
</dbReference>
<keyword evidence="2" id="KW-0812">Transmembrane</keyword>
<dbReference type="PRINTS" id="PR01801">
    <property type="entry name" value="SURFCEANTIGN"/>
</dbReference>
<dbReference type="AlphaFoldDB" id="A0A086KWU5"/>
<dbReference type="VEuPathDB" id="ToxoDB:TGDOM2_233450"/>
<dbReference type="GO" id="GO:0016020">
    <property type="term" value="C:membrane"/>
    <property type="evidence" value="ECO:0007669"/>
    <property type="project" value="InterPro"/>
</dbReference>
<dbReference type="Gene3D" id="2.60.40.1320">
    <property type="entry name" value="SRS domain"/>
    <property type="match status" value="2"/>
</dbReference>
<dbReference type="SUPFAM" id="SSF74877">
    <property type="entry name" value="Major surface antigen p30, SAG1"/>
    <property type="match status" value="2"/>
</dbReference>
<feature type="region of interest" description="Disordered" evidence="1">
    <location>
        <begin position="310"/>
        <end position="402"/>
    </location>
</feature>
<evidence type="ECO:0000313" key="4">
    <source>
        <dbReference type="EMBL" id="KFG48863.1"/>
    </source>
</evidence>
<reference evidence="4 5" key="1">
    <citation type="submission" date="2014-02" db="EMBL/GenBank/DDBJ databases">
        <authorList>
            <person name="Sibley D."/>
            <person name="Venepally P."/>
            <person name="Karamycheva S."/>
            <person name="Hadjithomas M."/>
            <person name="Khan A."/>
            <person name="Brunk B."/>
            <person name="Roos D."/>
            <person name="Caler E."/>
            <person name="Lorenzi H."/>
        </authorList>
    </citation>
    <scope>NUCLEOTIDE SEQUENCE [LARGE SCALE GENOMIC DNA]</scope>
    <source>
        <strain evidence="4 5">GAB2-2007-GAL-DOM2</strain>
    </source>
</reference>
<feature type="compositionally biased region" description="Basic and acidic residues" evidence="1">
    <location>
        <begin position="366"/>
        <end position="378"/>
    </location>
</feature>
<evidence type="ECO:0000313" key="5">
    <source>
        <dbReference type="Proteomes" id="UP000028837"/>
    </source>
</evidence>
<feature type="domain" description="SRS" evidence="3">
    <location>
        <begin position="190"/>
        <end position="306"/>
    </location>
</feature>
<proteinExistence type="predicted"/>
<keyword evidence="2" id="KW-1133">Transmembrane helix</keyword>